<feature type="region of interest" description="Disordered" evidence="1">
    <location>
        <begin position="388"/>
        <end position="482"/>
    </location>
</feature>
<proteinExistence type="predicted"/>
<evidence type="ECO:0000256" key="1">
    <source>
        <dbReference type="SAM" id="MobiDB-lite"/>
    </source>
</evidence>
<name>A0A9P6EQ17_9AGAR</name>
<feature type="compositionally biased region" description="Basic and acidic residues" evidence="1">
    <location>
        <begin position="417"/>
        <end position="464"/>
    </location>
</feature>
<feature type="region of interest" description="Disordered" evidence="1">
    <location>
        <begin position="495"/>
        <end position="585"/>
    </location>
</feature>
<evidence type="ECO:0000313" key="3">
    <source>
        <dbReference type="Proteomes" id="UP000807306"/>
    </source>
</evidence>
<keyword evidence="3" id="KW-1185">Reference proteome</keyword>
<feature type="compositionally biased region" description="Basic residues" evidence="1">
    <location>
        <begin position="465"/>
        <end position="474"/>
    </location>
</feature>
<feature type="region of interest" description="Disordered" evidence="1">
    <location>
        <begin position="138"/>
        <end position="168"/>
    </location>
</feature>
<dbReference type="OrthoDB" id="432299at2759"/>
<accession>A0A9P6EQ17</accession>
<reference evidence="2" key="1">
    <citation type="submission" date="2020-11" db="EMBL/GenBank/DDBJ databases">
        <authorList>
            <consortium name="DOE Joint Genome Institute"/>
            <person name="Ahrendt S."/>
            <person name="Riley R."/>
            <person name="Andreopoulos W."/>
            <person name="Labutti K."/>
            <person name="Pangilinan J."/>
            <person name="Ruiz-Duenas F.J."/>
            <person name="Barrasa J.M."/>
            <person name="Sanchez-Garcia M."/>
            <person name="Camarero S."/>
            <person name="Miyauchi S."/>
            <person name="Serrano A."/>
            <person name="Linde D."/>
            <person name="Babiker R."/>
            <person name="Drula E."/>
            <person name="Ayuso-Fernandez I."/>
            <person name="Pacheco R."/>
            <person name="Padilla G."/>
            <person name="Ferreira P."/>
            <person name="Barriuso J."/>
            <person name="Kellner H."/>
            <person name="Castanera R."/>
            <person name="Alfaro M."/>
            <person name="Ramirez L."/>
            <person name="Pisabarro A.G."/>
            <person name="Kuo A."/>
            <person name="Tritt A."/>
            <person name="Lipzen A."/>
            <person name="He G."/>
            <person name="Yan M."/>
            <person name="Ng V."/>
            <person name="Cullen D."/>
            <person name="Martin F."/>
            <person name="Rosso M.-N."/>
            <person name="Henrissat B."/>
            <person name="Hibbett D."/>
            <person name="Martinez A.T."/>
            <person name="Grigoriev I.V."/>
        </authorList>
    </citation>
    <scope>NUCLEOTIDE SEQUENCE</scope>
    <source>
        <strain evidence="2">CBS 506.95</strain>
    </source>
</reference>
<dbReference type="AlphaFoldDB" id="A0A9P6EQ17"/>
<feature type="compositionally biased region" description="Polar residues" evidence="1">
    <location>
        <begin position="295"/>
        <end position="316"/>
    </location>
</feature>
<feature type="compositionally biased region" description="Polar residues" evidence="1">
    <location>
        <begin position="401"/>
        <end position="415"/>
    </location>
</feature>
<sequence>MTDLQARIGPKIFPHLTWIRPGYHPPKTSHKHGRQTDGGEQEALNIFGAAGHPRDSSIESENSEESAHDDLRMIRTRRGESSPDQLPYPTHVMGRSLSSSSSLLQRMGISKDTQRSLNPAVNLSSVAEKSLIERLDTPTSLDAETGGSDTPSRMDISKPSPRTHKLTPRHIENPQSVAYPDTASLPLDFPERTSGHDQNGASFGFTAPDPNNLAYSNNLWDRASSVPASFAALRKIPDCANQRVDDSENLEQSSLTNIHEAASSSNGDQDGLAEFRHPRDSLTPFSALEDGISDSVHQPSSLQHLTSQSLRLPSGSPSISSLNEQFTDNILLPLAQENAFERSKHTPPGTYDDPVSVNPDVITREEISSFNDRIPAITEELRTLRYTPSPDRHLWPESSPKKNSLRTPFASSSLRVEQGDTHDYTHIPSGEKESLNQADLERRLPRRSARERVARHAFDHTDRRAVRKQKRTHRSLSPSRVLHSSFDERYLEARRSWTSTHSDSPRRSRCRSSSSERHPIPLYHNRLSQSPSRGQASFNNSQQGRFSQRSPSSKEQFRNGYQPQNGSHHWRRLSNDYPSSEQPVKYPPLETQEAEFILALAKTVDVDLNMDVDFVPLAALQSHSEPRHSFLPCHNIPGLWFAQQGLNNIGISTVVFEIDATTAVARRIPPNGLRDETKGTFENESKLALLLCCFDRHGFETTMQTLGTSITSEDLVDALLKMQTIWPPEGHLIISVNAEDQEGSTYLPHDIMSSLFLRIEPNVHKGTNFINLIQLSDMSDFMFVLLAQEHLDTPRGKVDSDVDRAAVFAILEDSTL</sequence>
<gene>
    <name evidence="2" type="ORF">CPB83DRAFT_415322</name>
</gene>
<dbReference type="Proteomes" id="UP000807306">
    <property type="component" value="Unassembled WGS sequence"/>
</dbReference>
<evidence type="ECO:0000313" key="2">
    <source>
        <dbReference type="EMBL" id="KAF9533918.1"/>
    </source>
</evidence>
<feature type="region of interest" description="Disordered" evidence="1">
    <location>
        <begin position="19"/>
        <end position="39"/>
    </location>
</feature>
<feature type="compositionally biased region" description="Polar residues" evidence="1">
    <location>
        <begin position="138"/>
        <end position="151"/>
    </location>
</feature>
<feature type="compositionally biased region" description="Polar residues" evidence="1">
    <location>
        <begin position="526"/>
        <end position="567"/>
    </location>
</feature>
<comment type="caution">
    <text evidence="2">The sequence shown here is derived from an EMBL/GenBank/DDBJ whole genome shotgun (WGS) entry which is preliminary data.</text>
</comment>
<protein>
    <submittedName>
        <fullName evidence="2">Uncharacterized protein</fullName>
    </submittedName>
</protein>
<dbReference type="EMBL" id="MU157827">
    <property type="protein sequence ID" value="KAF9533918.1"/>
    <property type="molecule type" value="Genomic_DNA"/>
</dbReference>
<feature type="region of interest" description="Disordered" evidence="1">
    <location>
        <begin position="283"/>
        <end position="316"/>
    </location>
</feature>
<organism evidence="2 3">
    <name type="scientific">Crepidotus variabilis</name>
    <dbReference type="NCBI Taxonomy" id="179855"/>
    <lineage>
        <taxon>Eukaryota</taxon>
        <taxon>Fungi</taxon>
        <taxon>Dikarya</taxon>
        <taxon>Basidiomycota</taxon>
        <taxon>Agaricomycotina</taxon>
        <taxon>Agaricomycetes</taxon>
        <taxon>Agaricomycetidae</taxon>
        <taxon>Agaricales</taxon>
        <taxon>Agaricineae</taxon>
        <taxon>Crepidotaceae</taxon>
        <taxon>Crepidotus</taxon>
    </lineage>
</organism>